<evidence type="ECO:0000313" key="3">
    <source>
        <dbReference type="Proteomes" id="UP000198462"/>
    </source>
</evidence>
<dbReference type="AlphaFoldDB" id="A0A219B7P7"/>
<organism evidence="2 3">
    <name type="scientific">Pacificimonas flava</name>
    <dbReference type="NCBI Taxonomy" id="1234595"/>
    <lineage>
        <taxon>Bacteria</taxon>
        <taxon>Pseudomonadati</taxon>
        <taxon>Pseudomonadota</taxon>
        <taxon>Alphaproteobacteria</taxon>
        <taxon>Sphingomonadales</taxon>
        <taxon>Sphingosinicellaceae</taxon>
        <taxon>Pacificimonas</taxon>
    </lineage>
</organism>
<dbReference type="EMBL" id="NFZT01000001">
    <property type="protein sequence ID" value="OWV34395.1"/>
    <property type="molecule type" value="Genomic_DNA"/>
</dbReference>
<keyword evidence="3" id="KW-1185">Reference proteome</keyword>
<dbReference type="RefSeq" id="WP_088713095.1">
    <property type="nucleotide sequence ID" value="NZ_NFZT01000001.1"/>
</dbReference>
<name>A0A219B7P7_9SPHN</name>
<dbReference type="Proteomes" id="UP000198462">
    <property type="component" value="Unassembled WGS sequence"/>
</dbReference>
<gene>
    <name evidence="2" type="ORF">B5C34_13620</name>
</gene>
<evidence type="ECO:0008006" key="4">
    <source>
        <dbReference type="Google" id="ProtNLM"/>
    </source>
</evidence>
<reference evidence="3" key="1">
    <citation type="submission" date="2017-05" db="EMBL/GenBank/DDBJ databases">
        <authorList>
            <person name="Lin X."/>
        </authorList>
    </citation>
    <scope>NUCLEOTIDE SEQUENCE [LARGE SCALE GENOMIC DNA]</scope>
    <source>
        <strain evidence="3">JLT2012</strain>
    </source>
</reference>
<proteinExistence type="predicted"/>
<feature type="signal peptide" evidence="1">
    <location>
        <begin position="1"/>
        <end position="17"/>
    </location>
</feature>
<keyword evidence="1" id="KW-0732">Signal</keyword>
<evidence type="ECO:0000256" key="1">
    <source>
        <dbReference type="SAM" id="SignalP"/>
    </source>
</evidence>
<feature type="chain" id="PRO_5013098226" description="Lipoprotein" evidence="1">
    <location>
        <begin position="18"/>
        <end position="224"/>
    </location>
</feature>
<sequence length="224" mass="24467">MKPALLVLLALSACATAGQTPPATEESDLTKTVLASGLRSDAHPAGRISLPPEFEFVGARRWDLFGAADTEMYLFANSGRDGDVEELVWIQYEAYLPVVPDATYDLASDGYPLVGFGDIKFYVRPRFGKTEPDTVEAGGDTEIFYSLIADAGLRLPDETVSLTMKHSPDAENRRELMIIYIADLAEAGTSVEQLMDEGLEGPAWTQASTWVREEAKKTIRVTAD</sequence>
<evidence type="ECO:0000313" key="2">
    <source>
        <dbReference type="EMBL" id="OWV34395.1"/>
    </source>
</evidence>
<accession>A0A219B7P7</accession>
<comment type="caution">
    <text evidence="2">The sequence shown here is derived from an EMBL/GenBank/DDBJ whole genome shotgun (WGS) entry which is preliminary data.</text>
</comment>
<protein>
    <recommendedName>
        <fullName evidence="4">Lipoprotein</fullName>
    </recommendedName>
</protein>
<dbReference type="OrthoDB" id="121885at2"/>